<evidence type="ECO:0000256" key="2">
    <source>
        <dbReference type="ARBA" id="ARBA00023125"/>
    </source>
</evidence>
<dbReference type="PROSITE" id="PS50987">
    <property type="entry name" value="HTH_ARSR_2"/>
    <property type="match status" value="1"/>
</dbReference>
<accession>A0A0J6CVP1</accession>
<evidence type="ECO:0000256" key="3">
    <source>
        <dbReference type="ARBA" id="ARBA00023163"/>
    </source>
</evidence>
<dbReference type="InterPro" id="IPR011991">
    <property type="entry name" value="ArsR-like_HTH"/>
</dbReference>
<dbReference type="CDD" id="cd00090">
    <property type="entry name" value="HTH_ARSR"/>
    <property type="match status" value="1"/>
</dbReference>
<dbReference type="Gene3D" id="1.10.10.10">
    <property type="entry name" value="Winged helix-like DNA-binding domain superfamily/Winged helix DNA-binding domain"/>
    <property type="match status" value="1"/>
</dbReference>
<keyword evidence="3" id="KW-0804">Transcription</keyword>
<dbReference type="InterPro" id="IPR036388">
    <property type="entry name" value="WH-like_DNA-bd_sf"/>
</dbReference>
<dbReference type="STRING" id="157733.AB986_18555"/>
<dbReference type="PRINTS" id="PR00778">
    <property type="entry name" value="HTHARSR"/>
</dbReference>
<organism evidence="5 6">
    <name type="scientific">Guptibacillus hwajinpoensis</name>
    <dbReference type="NCBI Taxonomy" id="208199"/>
    <lineage>
        <taxon>Bacteria</taxon>
        <taxon>Bacillati</taxon>
        <taxon>Bacillota</taxon>
        <taxon>Bacilli</taxon>
        <taxon>Bacillales</taxon>
        <taxon>Guptibacillaceae</taxon>
        <taxon>Guptibacillus</taxon>
    </lineage>
</organism>
<comment type="caution">
    <text evidence="5">The sequence shown here is derived from an EMBL/GenBank/DDBJ whole genome shotgun (WGS) entry which is preliminary data.</text>
</comment>
<feature type="domain" description="HTH arsR-type" evidence="4">
    <location>
        <begin position="9"/>
        <end position="104"/>
    </location>
</feature>
<proteinExistence type="predicted"/>
<evidence type="ECO:0000259" key="4">
    <source>
        <dbReference type="PROSITE" id="PS50987"/>
    </source>
</evidence>
<dbReference type="InterPro" id="IPR051011">
    <property type="entry name" value="Metal_resp_trans_reg"/>
</dbReference>
<dbReference type="Proteomes" id="UP000035996">
    <property type="component" value="Unassembled WGS sequence"/>
</dbReference>
<dbReference type="GO" id="GO:0003677">
    <property type="term" value="F:DNA binding"/>
    <property type="evidence" value="ECO:0007669"/>
    <property type="project" value="UniProtKB-KW"/>
</dbReference>
<dbReference type="PANTHER" id="PTHR43132">
    <property type="entry name" value="ARSENICAL RESISTANCE OPERON REPRESSOR ARSR-RELATED"/>
    <property type="match status" value="1"/>
</dbReference>
<keyword evidence="2" id="KW-0238">DNA-binding</keyword>
<dbReference type="OrthoDB" id="9798835at2"/>
<dbReference type="GO" id="GO:0003700">
    <property type="term" value="F:DNA-binding transcription factor activity"/>
    <property type="evidence" value="ECO:0007669"/>
    <property type="project" value="InterPro"/>
</dbReference>
<keyword evidence="6" id="KW-1185">Reference proteome</keyword>
<gene>
    <name evidence="5" type="ORF">AB986_18555</name>
</gene>
<dbReference type="SUPFAM" id="SSF46785">
    <property type="entry name" value="Winged helix' DNA-binding domain"/>
    <property type="match status" value="1"/>
</dbReference>
<keyword evidence="1" id="KW-0805">Transcription regulation</keyword>
<evidence type="ECO:0000313" key="5">
    <source>
        <dbReference type="EMBL" id="KMM36134.1"/>
    </source>
</evidence>
<evidence type="ECO:0000313" key="6">
    <source>
        <dbReference type="Proteomes" id="UP000035996"/>
    </source>
</evidence>
<protein>
    <submittedName>
        <fullName evidence="5">ArsR family transcriptional regulator</fullName>
    </submittedName>
</protein>
<dbReference type="EMBL" id="LELK01000009">
    <property type="protein sequence ID" value="KMM36134.1"/>
    <property type="molecule type" value="Genomic_DNA"/>
</dbReference>
<name>A0A0J6CVP1_9BACL</name>
<sequence>MNQESGHHEAIQLFRKSTPIFQALGDTYRQDIIMVLSEHDSLSVNEITERSTLSRPAISHHLKILREVGLVSVEKKGTTRFYSLQLEDGVTTLKKLLDKVEETCF</sequence>
<dbReference type="SMART" id="SM00418">
    <property type="entry name" value="HTH_ARSR"/>
    <property type="match status" value="1"/>
</dbReference>
<dbReference type="InterPro" id="IPR036390">
    <property type="entry name" value="WH_DNA-bd_sf"/>
</dbReference>
<dbReference type="NCBIfam" id="NF033788">
    <property type="entry name" value="HTH_metalloreg"/>
    <property type="match status" value="1"/>
</dbReference>
<dbReference type="Pfam" id="PF01022">
    <property type="entry name" value="HTH_5"/>
    <property type="match status" value="1"/>
</dbReference>
<dbReference type="PANTHER" id="PTHR43132:SF6">
    <property type="entry name" value="HTH-TYPE TRANSCRIPTIONAL REPRESSOR CZRA"/>
    <property type="match status" value="1"/>
</dbReference>
<reference evidence="5" key="1">
    <citation type="submission" date="2015-06" db="EMBL/GenBank/DDBJ databases">
        <authorList>
            <person name="Liu B."/>
            <person name="Wang J."/>
            <person name="Zhu Y."/>
            <person name="Liu G."/>
            <person name="Chen Q."/>
            <person name="Zheng C."/>
            <person name="Che J."/>
            <person name="Ge C."/>
            <person name="Shi H."/>
            <person name="Pan Z."/>
            <person name="Liu X."/>
        </authorList>
    </citation>
    <scope>NUCLEOTIDE SEQUENCE [LARGE SCALE GENOMIC DNA]</scope>
    <source>
        <strain evidence="5">DSM 16346</strain>
    </source>
</reference>
<dbReference type="InterPro" id="IPR001845">
    <property type="entry name" value="HTH_ArsR_DNA-bd_dom"/>
</dbReference>
<dbReference type="RefSeq" id="WP_048313111.1">
    <property type="nucleotide sequence ID" value="NZ_CP119526.1"/>
</dbReference>
<evidence type="ECO:0000256" key="1">
    <source>
        <dbReference type="ARBA" id="ARBA00023015"/>
    </source>
</evidence>
<dbReference type="AlphaFoldDB" id="A0A0J6CVP1"/>